<reference evidence="2 3" key="1">
    <citation type="submission" date="2018-10" db="EMBL/GenBank/DDBJ databases">
        <title>Sequencing the genomes of 1000 actinobacteria strains.</title>
        <authorList>
            <person name="Klenk H.-P."/>
        </authorList>
    </citation>
    <scope>NUCLEOTIDE SEQUENCE [LARGE SCALE GENOMIC DNA]</scope>
    <source>
        <strain evidence="2 3">DSM 45175</strain>
    </source>
</reference>
<organism evidence="2 3">
    <name type="scientific">Micromonospora pisi</name>
    <dbReference type="NCBI Taxonomy" id="589240"/>
    <lineage>
        <taxon>Bacteria</taxon>
        <taxon>Bacillati</taxon>
        <taxon>Actinomycetota</taxon>
        <taxon>Actinomycetes</taxon>
        <taxon>Micromonosporales</taxon>
        <taxon>Micromonosporaceae</taxon>
        <taxon>Micromonospora</taxon>
    </lineage>
</organism>
<dbReference type="Proteomes" id="UP000277671">
    <property type="component" value="Unassembled WGS sequence"/>
</dbReference>
<dbReference type="InterPro" id="IPR005908">
    <property type="entry name" value="G1P_thy_trans_l"/>
</dbReference>
<dbReference type="Pfam" id="PF00483">
    <property type="entry name" value="NTP_transferase"/>
    <property type="match status" value="1"/>
</dbReference>
<protein>
    <submittedName>
        <fullName evidence="2">Glucose-1-phosphate thymidylyltransferase</fullName>
    </submittedName>
</protein>
<sequence length="355" mass="38152">MKALVLSGGSGTRLRPLSYSLPKQLLPIANRPILEYALDAIQRLGVTEIGIVIGTPDSEIPASIGDGSRWDTPITYIHQDRPGGLAHAVRTAQPFLGSDDFVMYLGDNVMPSGLEQIATEFGRWRPSAQLAAHKVPDPGNFGVVELDEKRRVVRLVEKPSDPRSDLALIGVYFFTPAIHEAIASIRPSARGELEITDAVQWLLEQGRTVRVVEYDGYWKDAGQPDDLLECNRRLLSDLSSDIAGTVDAASRIGPQVVIEAGARIERSRVEGPAIIGTGTVIEDSHIGPYTAIGRDCVLRRSRVADSILLDRVSVVQVSALYGSLIGRRASIVGGTGAEAGHRLLVGDDAAIEVAA</sequence>
<evidence type="ECO:0000259" key="1">
    <source>
        <dbReference type="Pfam" id="PF00483"/>
    </source>
</evidence>
<gene>
    <name evidence="2" type="ORF">BDK92_1162</name>
</gene>
<dbReference type="CDD" id="cd04189">
    <property type="entry name" value="G1P_TT_long"/>
    <property type="match status" value="1"/>
</dbReference>
<dbReference type="NCBIfam" id="TIGR01208">
    <property type="entry name" value="rmlA_long"/>
    <property type="match status" value="1"/>
</dbReference>
<dbReference type="Gene3D" id="3.90.550.10">
    <property type="entry name" value="Spore Coat Polysaccharide Biosynthesis Protein SpsA, Chain A"/>
    <property type="match status" value="1"/>
</dbReference>
<comment type="caution">
    <text evidence="2">The sequence shown here is derived from an EMBL/GenBank/DDBJ whole genome shotgun (WGS) entry which is preliminary data.</text>
</comment>
<dbReference type="OrthoDB" id="9803871at2"/>
<dbReference type="SUPFAM" id="SSF53448">
    <property type="entry name" value="Nucleotide-diphospho-sugar transferases"/>
    <property type="match status" value="1"/>
</dbReference>
<feature type="domain" description="Nucleotidyl transferase" evidence="1">
    <location>
        <begin position="2"/>
        <end position="235"/>
    </location>
</feature>
<evidence type="ECO:0000313" key="2">
    <source>
        <dbReference type="EMBL" id="RKR86893.1"/>
    </source>
</evidence>
<proteinExistence type="predicted"/>
<dbReference type="EMBL" id="RBKT01000001">
    <property type="protein sequence ID" value="RKR86893.1"/>
    <property type="molecule type" value="Genomic_DNA"/>
</dbReference>
<evidence type="ECO:0000313" key="3">
    <source>
        <dbReference type="Proteomes" id="UP000277671"/>
    </source>
</evidence>
<dbReference type="GO" id="GO:0016740">
    <property type="term" value="F:transferase activity"/>
    <property type="evidence" value="ECO:0007669"/>
    <property type="project" value="UniProtKB-KW"/>
</dbReference>
<keyword evidence="2" id="KW-0808">Transferase</keyword>
<dbReference type="InterPro" id="IPR029044">
    <property type="entry name" value="Nucleotide-diphossugar_trans"/>
</dbReference>
<keyword evidence="3" id="KW-1185">Reference proteome</keyword>
<dbReference type="PANTHER" id="PTHR42883:SF2">
    <property type="entry name" value="THYMIDYLYLTRANSFERASE"/>
    <property type="match status" value="1"/>
</dbReference>
<dbReference type="PANTHER" id="PTHR42883">
    <property type="entry name" value="GLUCOSE-1-PHOSPHATE THYMIDYLTRANSFERASE"/>
    <property type="match status" value="1"/>
</dbReference>
<dbReference type="AlphaFoldDB" id="A0A495JDI1"/>
<dbReference type="Gene3D" id="2.160.10.10">
    <property type="entry name" value="Hexapeptide repeat proteins"/>
    <property type="match status" value="1"/>
</dbReference>
<name>A0A495JDI1_9ACTN</name>
<dbReference type="RefSeq" id="WP_121155267.1">
    <property type="nucleotide sequence ID" value="NZ_RBKT01000001.1"/>
</dbReference>
<dbReference type="InterPro" id="IPR005835">
    <property type="entry name" value="NTP_transferase_dom"/>
</dbReference>
<accession>A0A495JDI1</accession>